<evidence type="ECO:0000256" key="8">
    <source>
        <dbReference type="ARBA" id="ARBA00023015"/>
    </source>
</evidence>
<feature type="compositionally biased region" description="Basic and acidic residues" evidence="12">
    <location>
        <begin position="326"/>
        <end position="336"/>
    </location>
</feature>
<dbReference type="Gene3D" id="2.60.120.650">
    <property type="entry name" value="Cupin"/>
    <property type="match status" value="1"/>
</dbReference>
<evidence type="ECO:0000256" key="6">
    <source>
        <dbReference type="ARBA" id="ARBA00023002"/>
    </source>
</evidence>
<comment type="subcellular location">
    <subcellularLocation>
        <location evidence="2">Nucleus</location>
    </subcellularLocation>
</comment>
<dbReference type="eggNOG" id="KOG2130">
    <property type="taxonomic scope" value="Eukaryota"/>
</dbReference>
<organism evidence="14">
    <name type="scientific">Guillardia theta (strain CCMP2712)</name>
    <name type="common">Cryptophyte</name>
    <dbReference type="NCBI Taxonomy" id="905079"/>
    <lineage>
        <taxon>Eukaryota</taxon>
        <taxon>Cryptophyceae</taxon>
        <taxon>Pyrenomonadales</taxon>
        <taxon>Geminigeraceae</taxon>
        <taxon>Guillardia</taxon>
    </lineage>
</organism>
<evidence type="ECO:0000256" key="11">
    <source>
        <dbReference type="ARBA" id="ARBA00038068"/>
    </source>
</evidence>
<keyword evidence="3" id="KW-0479">Metal-binding</keyword>
<dbReference type="GeneID" id="17305545"/>
<feature type="compositionally biased region" description="Basic and acidic residues" evidence="12">
    <location>
        <begin position="1"/>
        <end position="17"/>
    </location>
</feature>
<keyword evidence="6" id="KW-0560">Oxidoreductase</keyword>
<evidence type="ECO:0000256" key="5">
    <source>
        <dbReference type="ARBA" id="ARBA00022964"/>
    </source>
</evidence>
<keyword evidence="8" id="KW-0805">Transcription regulation</keyword>
<keyword evidence="7" id="KW-0408">Iron</keyword>
<protein>
    <recommendedName>
        <fullName evidence="13">JmjC domain-containing protein</fullName>
    </recommendedName>
</protein>
<dbReference type="PROSITE" id="PS51184">
    <property type="entry name" value="JMJC"/>
    <property type="match status" value="1"/>
</dbReference>
<feature type="region of interest" description="Disordered" evidence="12">
    <location>
        <begin position="1"/>
        <end position="37"/>
    </location>
</feature>
<proteinExistence type="inferred from homology"/>
<dbReference type="SUPFAM" id="SSF51197">
    <property type="entry name" value="Clavaminate synthase-like"/>
    <property type="match status" value="1"/>
</dbReference>
<dbReference type="Pfam" id="PF13621">
    <property type="entry name" value="Cupin_8"/>
    <property type="match status" value="1"/>
</dbReference>
<dbReference type="PANTHER" id="PTHR12480">
    <property type="entry name" value="ARGININE DEMETHYLASE AND LYSYL-HYDROXYLASE JMJD"/>
    <property type="match status" value="1"/>
</dbReference>
<dbReference type="InterPro" id="IPR003347">
    <property type="entry name" value="JmjC_dom"/>
</dbReference>
<sequence>MEHVEGSLETALSRDKTASPPSPSEAEKDEEMVEDSFDEDVLGPVEDNIERVSCHELSTQDFIERFEIPCKPCVITGLLDRWPAKHKWSFQYFAEKYGAARFKCGEDDDGYKVKLRLDYFVHYLKNGAKLDDSPLYVFDADFGDDGKITKPMLDDFTIPIYFREDLYQYAGEEKRPPYRWVLLGPKRSGSSMHIDPLATSAWNAVLSGRKRWVLFPPGTAKSLVKPERWMAKKDREAIDWFLYHYKQNFVSTTSFPAVWLDSTTSRTKLSRRWLRELRTVRPDLYEIAQKLAGEGDGRLTAEQHLEMILAERKAKKEEKRKRKKQRKEEKKNKDRT</sequence>
<dbReference type="InterPro" id="IPR041667">
    <property type="entry name" value="Cupin_8"/>
</dbReference>
<evidence type="ECO:0000313" key="16">
    <source>
        <dbReference type="Proteomes" id="UP000011087"/>
    </source>
</evidence>
<keyword evidence="9" id="KW-0804">Transcription</keyword>
<evidence type="ECO:0000256" key="2">
    <source>
        <dbReference type="ARBA" id="ARBA00004123"/>
    </source>
</evidence>
<dbReference type="STRING" id="905079.L1JK13"/>
<feature type="compositionally biased region" description="Acidic residues" evidence="12">
    <location>
        <begin position="27"/>
        <end position="37"/>
    </location>
</feature>
<dbReference type="PaxDb" id="55529-EKX48677"/>
<evidence type="ECO:0000259" key="13">
    <source>
        <dbReference type="PROSITE" id="PS51184"/>
    </source>
</evidence>
<feature type="domain" description="JmjC" evidence="13">
    <location>
        <begin position="147"/>
        <end position="292"/>
    </location>
</feature>
<dbReference type="GO" id="GO:0046872">
    <property type="term" value="F:metal ion binding"/>
    <property type="evidence" value="ECO:0007669"/>
    <property type="project" value="UniProtKB-KW"/>
</dbReference>
<keyword evidence="10" id="KW-0539">Nucleus</keyword>
<dbReference type="GO" id="GO:0033749">
    <property type="term" value="F:histone H4R3 demethylase activity"/>
    <property type="evidence" value="ECO:0007669"/>
    <property type="project" value="TreeGrafter"/>
</dbReference>
<dbReference type="EMBL" id="JH992984">
    <property type="protein sequence ID" value="EKX48677.1"/>
    <property type="molecule type" value="Genomic_DNA"/>
</dbReference>
<reference evidence="15" key="3">
    <citation type="submission" date="2015-06" db="UniProtKB">
        <authorList>
            <consortium name="EnsemblProtists"/>
        </authorList>
    </citation>
    <scope>IDENTIFICATION</scope>
</reference>
<dbReference type="EnsemblProtists" id="EKX48677">
    <property type="protein sequence ID" value="EKX48677"/>
    <property type="gene ID" value="GUITHDRAFT_136376"/>
</dbReference>
<evidence type="ECO:0000256" key="1">
    <source>
        <dbReference type="ARBA" id="ARBA00001954"/>
    </source>
</evidence>
<keyword evidence="5" id="KW-0223">Dioxygenase</keyword>
<dbReference type="AlphaFoldDB" id="L1JK13"/>
<reference evidence="16" key="2">
    <citation type="submission" date="2012-11" db="EMBL/GenBank/DDBJ databases">
        <authorList>
            <person name="Kuo A."/>
            <person name="Curtis B.A."/>
            <person name="Tanifuji G."/>
            <person name="Burki F."/>
            <person name="Gruber A."/>
            <person name="Irimia M."/>
            <person name="Maruyama S."/>
            <person name="Arias M.C."/>
            <person name="Ball S.G."/>
            <person name="Gile G.H."/>
            <person name="Hirakawa Y."/>
            <person name="Hopkins J.F."/>
            <person name="Rensing S.A."/>
            <person name="Schmutz J."/>
            <person name="Symeonidi A."/>
            <person name="Elias M."/>
            <person name="Eveleigh R.J."/>
            <person name="Herman E.K."/>
            <person name="Klute M.J."/>
            <person name="Nakayama T."/>
            <person name="Obornik M."/>
            <person name="Reyes-Prieto A."/>
            <person name="Armbrust E.V."/>
            <person name="Aves S.J."/>
            <person name="Beiko R.G."/>
            <person name="Coutinho P."/>
            <person name="Dacks J.B."/>
            <person name="Durnford D.G."/>
            <person name="Fast N.M."/>
            <person name="Green B.R."/>
            <person name="Grisdale C."/>
            <person name="Hempe F."/>
            <person name="Henrissat B."/>
            <person name="Hoppner M.P."/>
            <person name="Ishida K.-I."/>
            <person name="Kim E."/>
            <person name="Koreny L."/>
            <person name="Kroth P.G."/>
            <person name="Liu Y."/>
            <person name="Malik S.-B."/>
            <person name="Maier U.G."/>
            <person name="McRose D."/>
            <person name="Mock T."/>
            <person name="Neilson J.A."/>
            <person name="Onodera N.T."/>
            <person name="Poole A.M."/>
            <person name="Pritham E.J."/>
            <person name="Richards T.A."/>
            <person name="Rocap G."/>
            <person name="Roy S.W."/>
            <person name="Sarai C."/>
            <person name="Schaack S."/>
            <person name="Shirato S."/>
            <person name="Slamovits C.H."/>
            <person name="Spencer D.F."/>
            <person name="Suzuki S."/>
            <person name="Worden A.Z."/>
            <person name="Zauner S."/>
            <person name="Barry K."/>
            <person name="Bell C."/>
            <person name="Bharti A.K."/>
            <person name="Crow J.A."/>
            <person name="Grimwood J."/>
            <person name="Kramer R."/>
            <person name="Lindquist E."/>
            <person name="Lucas S."/>
            <person name="Salamov A."/>
            <person name="McFadden G.I."/>
            <person name="Lane C.E."/>
            <person name="Keeling P.J."/>
            <person name="Gray M.W."/>
            <person name="Grigoriev I.V."/>
            <person name="Archibald J.M."/>
        </authorList>
    </citation>
    <scope>NUCLEOTIDE SEQUENCE</scope>
    <source>
        <strain evidence="16">CCMP2712</strain>
    </source>
</reference>
<dbReference type="PANTHER" id="PTHR12480:SF32">
    <property type="entry name" value="BIFUNCTIONAL ARGININE DEMETHYLASE AND LYSYL-HYDROXYLASE JMJD6"/>
    <property type="match status" value="1"/>
</dbReference>
<evidence type="ECO:0000256" key="3">
    <source>
        <dbReference type="ARBA" id="ARBA00022723"/>
    </source>
</evidence>
<dbReference type="GO" id="GO:0106140">
    <property type="term" value="F:P-TEFb complex binding"/>
    <property type="evidence" value="ECO:0007669"/>
    <property type="project" value="TreeGrafter"/>
</dbReference>
<evidence type="ECO:0000256" key="10">
    <source>
        <dbReference type="ARBA" id="ARBA00023242"/>
    </source>
</evidence>
<evidence type="ECO:0000313" key="15">
    <source>
        <dbReference type="EnsemblProtists" id="EKX48677"/>
    </source>
</evidence>
<evidence type="ECO:0000256" key="12">
    <source>
        <dbReference type="SAM" id="MobiDB-lite"/>
    </source>
</evidence>
<gene>
    <name evidence="14" type="ORF">GUITHDRAFT_136376</name>
</gene>
<accession>L1JK13</accession>
<dbReference type="RefSeq" id="XP_005835657.1">
    <property type="nucleotide sequence ID" value="XM_005835600.1"/>
</dbReference>
<name>L1JK13_GUITC</name>
<dbReference type="HOGENOM" id="CLU_016785_8_0_1"/>
<dbReference type="OMA" id="SSHWPRY"/>
<keyword evidence="16" id="KW-1185">Reference proteome</keyword>
<evidence type="ECO:0000256" key="9">
    <source>
        <dbReference type="ARBA" id="ARBA00023163"/>
    </source>
</evidence>
<keyword evidence="4" id="KW-0156">Chromatin regulator</keyword>
<dbReference type="GO" id="GO:0005737">
    <property type="term" value="C:cytoplasm"/>
    <property type="evidence" value="ECO:0007669"/>
    <property type="project" value="TreeGrafter"/>
</dbReference>
<dbReference type="InterPro" id="IPR050910">
    <property type="entry name" value="JMJD6_ArgDemeth/LysHydrox"/>
</dbReference>
<comment type="similarity">
    <text evidence="11">Belongs to the JMJD6 family.</text>
</comment>
<evidence type="ECO:0000256" key="4">
    <source>
        <dbReference type="ARBA" id="ARBA00022853"/>
    </source>
</evidence>
<evidence type="ECO:0000313" key="14">
    <source>
        <dbReference type="EMBL" id="EKX48677.1"/>
    </source>
</evidence>
<reference evidence="14 16" key="1">
    <citation type="journal article" date="2012" name="Nature">
        <title>Algal genomes reveal evolutionary mosaicism and the fate of nucleomorphs.</title>
        <authorList>
            <consortium name="DOE Joint Genome Institute"/>
            <person name="Curtis B.A."/>
            <person name="Tanifuji G."/>
            <person name="Burki F."/>
            <person name="Gruber A."/>
            <person name="Irimia M."/>
            <person name="Maruyama S."/>
            <person name="Arias M.C."/>
            <person name="Ball S.G."/>
            <person name="Gile G.H."/>
            <person name="Hirakawa Y."/>
            <person name="Hopkins J.F."/>
            <person name="Kuo A."/>
            <person name="Rensing S.A."/>
            <person name="Schmutz J."/>
            <person name="Symeonidi A."/>
            <person name="Elias M."/>
            <person name="Eveleigh R.J."/>
            <person name="Herman E.K."/>
            <person name="Klute M.J."/>
            <person name="Nakayama T."/>
            <person name="Obornik M."/>
            <person name="Reyes-Prieto A."/>
            <person name="Armbrust E.V."/>
            <person name="Aves S.J."/>
            <person name="Beiko R.G."/>
            <person name="Coutinho P."/>
            <person name="Dacks J.B."/>
            <person name="Durnford D.G."/>
            <person name="Fast N.M."/>
            <person name="Green B.R."/>
            <person name="Grisdale C.J."/>
            <person name="Hempel F."/>
            <person name="Henrissat B."/>
            <person name="Hoppner M.P."/>
            <person name="Ishida K."/>
            <person name="Kim E."/>
            <person name="Koreny L."/>
            <person name="Kroth P.G."/>
            <person name="Liu Y."/>
            <person name="Malik S.B."/>
            <person name="Maier U.G."/>
            <person name="McRose D."/>
            <person name="Mock T."/>
            <person name="Neilson J.A."/>
            <person name="Onodera N.T."/>
            <person name="Poole A.M."/>
            <person name="Pritham E.J."/>
            <person name="Richards T.A."/>
            <person name="Rocap G."/>
            <person name="Roy S.W."/>
            <person name="Sarai C."/>
            <person name="Schaack S."/>
            <person name="Shirato S."/>
            <person name="Slamovits C.H."/>
            <person name="Spencer D.F."/>
            <person name="Suzuki S."/>
            <person name="Worden A.Z."/>
            <person name="Zauner S."/>
            <person name="Barry K."/>
            <person name="Bell C."/>
            <person name="Bharti A.K."/>
            <person name="Crow J.A."/>
            <person name="Grimwood J."/>
            <person name="Kramer R."/>
            <person name="Lindquist E."/>
            <person name="Lucas S."/>
            <person name="Salamov A."/>
            <person name="McFadden G.I."/>
            <person name="Lane C.E."/>
            <person name="Keeling P.J."/>
            <person name="Gray M.W."/>
            <person name="Grigoriev I.V."/>
            <person name="Archibald J.M."/>
        </authorList>
    </citation>
    <scope>NUCLEOTIDE SEQUENCE</scope>
    <source>
        <strain evidence="14 16">CCMP2712</strain>
    </source>
</reference>
<comment type="cofactor">
    <cofactor evidence="1">
        <name>Fe(2+)</name>
        <dbReference type="ChEBI" id="CHEBI:29033"/>
    </cofactor>
</comment>
<dbReference type="KEGG" id="gtt:GUITHDRAFT_136376"/>
<evidence type="ECO:0000256" key="7">
    <source>
        <dbReference type="ARBA" id="ARBA00023004"/>
    </source>
</evidence>
<dbReference type="GO" id="GO:0005634">
    <property type="term" value="C:nucleus"/>
    <property type="evidence" value="ECO:0007669"/>
    <property type="project" value="UniProtKB-SubCell"/>
</dbReference>
<dbReference type="Proteomes" id="UP000011087">
    <property type="component" value="Unassembled WGS sequence"/>
</dbReference>
<feature type="region of interest" description="Disordered" evidence="12">
    <location>
        <begin position="310"/>
        <end position="336"/>
    </location>
</feature>
<dbReference type="OrthoDB" id="424465at2759"/>